<dbReference type="InterPro" id="IPR024934">
    <property type="entry name" value="Rubredoxin-like_dom"/>
</dbReference>
<dbReference type="HOGENOM" id="CLU_095256_0_0_9"/>
<dbReference type="PROSITE" id="PS50903">
    <property type="entry name" value="RUBREDOXIN_LIKE"/>
    <property type="match status" value="1"/>
</dbReference>
<dbReference type="PROSITE" id="PS50905">
    <property type="entry name" value="FERRITIN_LIKE"/>
    <property type="match status" value="1"/>
</dbReference>
<keyword evidence="5" id="KW-0408">Iron</keyword>
<dbReference type="Proteomes" id="UP000004754">
    <property type="component" value="Unassembled WGS sequence"/>
</dbReference>
<reference evidence="8 9" key="1">
    <citation type="submission" date="2010-12" db="EMBL/GenBank/DDBJ databases">
        <authorList>
            <person name="Muzny D."/>
            <person name="Qin X."/>
            <person name="Deng J."/>
            <person name="Jiang H."/>
            <person name="Liu Y."/>
            <person name="Qu J."/>
            <person name="Song X.-Z."/>
            <person name="Zhang L."/>
            <person name="Thornton R."/>
            <person name="Coyle M."/>
            <person name="Francisco L."/>
            <person name="Jackson L."/>
            <person name="Javaid M."/>
            <person name="Korchina V."/>
            <person name="Kovar C."/>
            <person name="Mata R."/>
            <person name="Mathew T."/>
            <person name="Ngo R."/>
            <person name="Nguyen L."/>
            <person name="Nguyen N."/>
            <person name="Okwuonu G."/>
            <person name="Ongeri F."/>
            <person name="Pham C."/>
            <person name="Simmons D."/>
            <person name="Wilczek-Boney K."/>
            <person name="Hale W."/>
            <person name="Jakkamsetti A."/>
            <person name="Pham P."/>
            <person name="Ruth R."/>
            <person name="San Lucas F."/>
            <person name="Warren J."/>
            <person name="Zhang J."/>
            <person name="Zhao Z."/>
            <person name="Zhou C."/>
            <person name="Zhu D."/>
            <person name="Lee S."/>
            <person name="Bess C."/>
            <person name="Blankenburg K."/>
            <person name="Forbes L."/>
            <person name="Fu Q."/>
            <person name="Gubbala S."/>
            <person name="Hirani K."/>
            <person name="Jayaseelan J.C."/>
            <person name="Lara F."/>
            <person name="Munidasa M."/>
            <person name="Palculict T."/>
            <person name="Patil S."/>
            <person name="Pu L.-L."/>
            <person name="Saada N."/>
            <person name="Tang L."/>
            <person name="Weissenberger G."/>
            <person name="Zhu Y."/>
            <person name="Hemphill L."/>
            <person name="Shang Y."/>
            <person name="Youmans B."/>
            <person name="Ayvaz T."/>
            <person name="Ross M."/>
            <person name="Santibanez J."/>
            <person name="Aqrawi P."/>
            <person name="Gross S."/>
            <person name="Joshi V."/>
            <person name="Fowler G."/>
            <person name="Nazareth L."/>
            <person name="Reid J."/>
            <person name="Worley K."/>
            <person name="Petrosino J."/>
            <person name="Highlander S."/>
            <person name="Gibbs R."/>
        </authorList>
    </citation>
    <scope>NUCLEOTIDE SEQUENCE [LARGE SCALE GENOMIC DNA]</scope>
    <source>
        <strain evidence="8 9">ATCC 23263</strain>
    </source>
</reference>
<dbReference type="InterPro" id="IPR048574">
    <property type="entry name" value="RUBY_RBDX"/>
</dbReference>
<comment type="caution">
    <text evidence="8">The sequence shown here is derived from an EMBL/GenBank/DDBJ whole genome shotgun (WGS) entry which is preliminary data.</text>
</comment>
<evidence type="ECO:0000313" key="8">
    <source>
        <dbReference type="EMBL" id="EFV01155.1"/>
    </source>
</evidence>
<comment type="cofactor">
    <cofactor evidence="1">
        <name>Fe(3+)</name>
        <dbReference type="ChEBI" id="CHEBI:29034"/>
    </cofactor>
</comment>
<dbReference type="InterPro" id="IPR003251">
    <property type="entry name" value="Rr_diiron-bd_dom"/>
</dbReference>
<dbReference type="PANTHER" id="PTHR43865:SF1">
    <property type="entry name" value="RUBRERYTHRIN-RELATED"/>
    <property type="match status" value="1"/>
</dbReference>
<dbReference type="InterPro" id="IPR012347">
    <property type="entry name" value="Ferritin-like"/>
</dbReference>
<dbReference type="InterPro" id="IPR009078">
    <property type="entry name" value="Ferritin-like_SF"/>
</dbReference>
<organism evidence="8 9">
    <name type="scientific">Pseudoramibacter alactolyticus ATCC 23263</name>
    <dbReference type="NCBI Taxonomy" id="887929"/>
    <lineage>
        <taxon>Bacteria</taxon>
        <taxon>Bacillati</taxon>
        <taxon>Bacillota</taxon>
        <taxon>Clostridia</taxon>
        <taxon>Eubacteriales</taxon>
        <taxon>Eubacteriaceae</taxon>
        <taxon>Pseudoramibacter</taxon>
    </lineage>
</organism>
<accession>E6MIQ9</accession>
<dbReference type="SUPFAM" id="SSF47240">
    <property type="entry name" value="Ferritin-like"/>
    <property type="match status" value="1"/>
</dbReference>
<dbReference type="Pfam" id="PF02915">
    <property type="entry name" value="Rubrerythrin"/>
    <property type="match status" value="1"/>
</dbReference>
<dbReference type="SUPFAM" id="SSF57802">
    <property type="entry name" value="Rubredoxin-like"/>
    <property type="match status" value="1"/>
</dbReference>
<dbReference type="CDD" id="cd01041">
    <property type="entry name" value="Rubrerythrin"/>
    <property type="match status" value="1"/>
</dbReference>
<dbReference type="EMBL" id="AEQN01000023">
    <property type="protein sequence ID" value="EFV01155.1"/>
    <property type="molecule type" value="Genomic_DNA"/>
</dbReference>
<sequence>MADFLKCRAEALKGTKTEKNLQDAFAGESQARNKYTYFAAKAKKDGFVQIANIFEETANNEKEHAKMWYKILYGIDETVENLKTAAGGEAYEWQEMYPQMAKDAEEEGFDDIARLFRAVADIEQEHEARYKKLVKNIEDGVVFSRDGDRIWQCSNCGHIVVGPKAPNVCPVCAHPQAYFEIKKENY</sequence>
<dbReference type="InterPro" id="IPR052364">
    <property type="entry name" value="Rubrerythrin"/>
</dbReference>
<dbReference type="Pfam" id="PF21349">
    <property type="entry name" value="RUBY_RBDX"/>
    <property type="match status" value="1"/>
</dbReference>
<name>E6MIQ9_9FIRM</name>
<dbReference type="NCBIfam" id="NF045767">
    <property type="entry name" value="RuberyRbr"/>
    <property type="match status" value="1"/>
</dbReference>
<dbReference type="RefSeq" id="WP_006599316.1">
    <property type="nucleotide sequence ID" value="NZ_GL622359.1"/>
</dbReference>
<gene>
    <name evidence="8" type="ORF">HMP0721_1894</name>
</gene>
<dbReference type="GO" id="GO:0005506">
    <property type="term" value="F:iron ion binding"/>
    <property type="evidence" value="ECO:0007669"/>
    <property type="project" value="InterPro"/>
</dbReference>
<proteinExistence type="predicted"/>
<dbReference type="OrthoDB" id="9799749at2"/>
<dbReference type="eggNOG" id="COG1592">
    <property type="taxonomic scope" value="Bacteria"/>
</dbReference>
<dbReference type="AlphaFoldDB" id="E6MIQ9"/>
<evidence type="ECO:0000256" key="3">
    <source>
        <dbReference type="ARBA" id="ARBA00022723"/>
    </source>
</evidence>
<evidence type="ECO:0000256" key="1">
    <source>
        <dbReference type="ARBA" id="ARBA00001965"/>
    </source>
</evidence>
<evidence type="ECO:0000313" key="9">
    <source>
        <dbReference type="Proteomes" id="UP000004754"/>
    </source>
</evidence>
<dbReference type="GO" id="GO:0016491">
    <property type="term" value="F:oxidoreductase activity"/>
    <property type="evidence" value="ECO:0007669"/>
    <property type="project" value="InterPro"/>
</dbReference>
<evidence type="ECO:0000259" key="6">
    <source>
        <dbReference type="PROSITE" id="PS50903"/>
    </source>
</evidence>
<keyword evidence="4" id="KW-0249">Electron transport</keyword>
<keyword evidence="2" id="KW-0813">Transport</keyword>
<evidence type="ECO:0000256" key="2">
    <source>
        <dbReference type="ARBA" id="ARBA00022448"/>
    </source>
</evidence>
<dbReference type="CDD" id="cd00729">
    <property type="entry name" value="rubredoxin_SM"/>
    <property type="match status" value="1"/>
</dbReference>
<protein>
    <submittedName>
        <fullName evidence="8">Rubrerythrin</fullName>
    </submittedName>
</protein>
<dbReference type="InterPro" id="IPR009040">
    <property type="entry name" value="Ferritin-like_diiron"/>
</dbReference>
<dbReference type="Gene3D" id="2.20.28.10">
    <property type="match status" value="1"/>
</dbReference>
<dbReference type="PANTHER" id="PTHR43865">
    <property type="entry name" value="RUBRERYTHRIN-RELATED"/>
    <property type="match status" value="1"/>
</dbReference>
<feature type="domain" description="Ferritin-like diiron" evidence="7">
    <location>
        <begin position="11"/>
        <end position="141"/>
    </location>
</feature>
<dbReference type="Gene3D" id="1.20.1260.10">
    <property type="match status" value="1"/>
</dbReference>
<keyword evidence="3" id="KW-0479">Metal-binding</keyword>
<evidence type="ECO:0000256" key="4">
    <source>
        <dbReference type="ARBA" id="ARBA00022982"/>
    </source>
</evidence>
<dbReference type="STRING" id="887929.HMP0721_1894"/>
<evidence type="ECO:0000256" key="5">
    <source>
        <dbReference type="ARBA" id="ARBA00023004"/>
    </source>
</evidence>
<keyword evidence="9" id="KW-1185">Reference proteome</keyword>
<feature type="domain" description="Rubredoxin-like" evidence="6">
    <location>
        <begin position="148"/>
        <end position="182"/>
    </location>
</feature>
<evidence type="ECO:0000259" key="7">
    <source>
        <dbReference type="PROSITE" id="PS50905"/>
    </source>
</evidence>